<evidence type="ECO:0000256" key="4">
    <source>
        <dbReference type="ARBA" id="ARBA00022982"/>
    </source>
</evidence>
<dbReference type="RefSeq" id="WP_070019532.1">
    <property type="nucleotide sequence ID" value="NZ_LJGW01000419.1"/>
</dbReference>
<evidence type="ECO:0000256" key="5">
    <source>
        <dbReference type="ARBA" id="ARBA00023004"/>
    </source>
</evidence>
<dbReference type="Proteomes" id="UP000176005">
    <property type="component" value="Unassembled WGS sequence"/>
</dbReference>
<keyword evidence="5 8" id="KW-0408">Iron</keyword>
<reference evidence="10 11" key="1">
    <citation type="journal article" date="2016" name="Front. Microbiol.">
        <title>Comparative Genomics Analysis of Streptomyces Species Reveals Their Adaptation to the Marine Environment and Their Diversity at the Genomic Level.</title>
        <authorList>
            <person name="Tian X."/>
            <person name="Zhang Z."/>
            <person name="Yang T."/>
            <person name="Chen M."/>
            <person name="Li J."/>
            <person name="Chen F."/>
            <person name="Yang J."/>
            <person name="Li W."/>
            <person name="Zhang B."/>
            <person name="Zhang Z."/>
            <person name="Wu J."/>
            <person name="Zhang C."/>
            <person name="Long L."/>
            <person name="Xiao J."/>
        </authorList>
    </citation>
    <scope>NUCLEOTIDE SEQUENCE [LARGE SCALE GENOMIC DNA]</scope>
    <source>
        <strain evidence="10 11">SCSIO 10429</strain>
    </source>
</reference>
<keyword evidence="4 8" id="KW-0249">Electron transport</keyword>
<dbReference type="GO" id="GO:0005506">
    <property type="term" value="F:iron ion binding"/>
    <property type="evidence" value="ECO:0007669"/>
    <property type="project" value="UniProtKB-UniRule"/>
</dbReference>
<evidence type="ECO:0000256" key="3">
    <source>
        <dbReference type="ARBA" id="ARBA00022723"/>
    </source>
</evidence>
<comment type="cofactor">
    <cofactor evidence="1">
        <name>[3Fe-4S] cluster</name>
        <dbReference type="ChEBI" id="CHEBI:21137"/>
    </cofactor>
</comment>
<evidence type="ECO:0000259" key="9">
    <source>
        <dbReference type="PROSITE" id="PS51379"/>
    </source>
</evidence>
<comment type="function">
    <text evidence="8">Ferredoxins are iron-sulfur proteins that transfer electrons in a wide variety of metabolic reactions.</text>
</comment>
<organism evidence="10 11">
    <name type="scientific">Streptomyces nanshensis</name>
    <dbReference type="NCBI Taxonomy" id="518642"/>
    <lineage>
        <taxon>Bacteria</taxon>
        <taxon>Bacillati</taxon>
        <taxon>Actinomycetota</taxon>
        <taxon>Actinomycetes</taxon>
        <taxon>Kitasatosporales</taxon>
        <taxon>Streptomycetaceae</taxon>
        <taxon>Streptomyces</taxon>
    </lineage>
</organism>
<gene>
    <name evidence="10" type="ORF">AN218_26205</name>
</gene>
<evidence type="ECO:0000256" key="8">
    <source>
        <dbReference type="RuleBase" id="RU368020"/>
    </source>
</evidence>
<accession>A0A1E7KX36</accession>
<keyword evidence="2 8" id="KW-0813">Transport</keyword>
<proteinExistence type="predicted"/>
<keyword evidence="7" id="KW-0003">3Fe-4S</keyword>
<dbReference type="AlphaFoldDB" id="A0A1E7KX36"/>
<dbReference type="PANTHER" id="PTHR36923">
    <property type="entry name" value="FERREDOXIN"/>
    <property type="match status" value="1"/>
</dbReference>
<evidence type="ECO:0000256" key="1">
    <source>
        <dbReference type="ARBA" id="ARBA00001927"/>
    </source>
</evidence>
<evidence type="ECO:0000313" key="11">
    <source>
        <dbReference type="Proteomes" id="UP000176005"/>
    </source>
</evidence>
<keyword evidence="11" id="KW-1185">Reference proteome</keyword>
<dbReference type="EMBL" id="LJGW01000419">
    <property type="protein sequence ID" value="OEV08498.1"/>
    <property type="molecule type" value="Genomic_DNA"/>
</dbReference>
<dbReference type="InterPro" id="IPR001080">
    <property type="entry name" value="3Fe4S_ferredoxin"/>
</dbReference>
<dbReference type="InterPro" id="IPR051269">
    <property type="entry name" value="Fe-S_cluster_ET"/>
</dbReference>
<keyword evidence="3 8" id="KW-0479">Metal-binding</keyword>
<comment type="caution">
    <text evidence="10">The sequence shown here is derived from an EMBL/GenBank/DDBJ whole genome shotgun (WGS) entry which is preliminary data.</text>
</comment>
<dbReference type="InterPro" id="IPR017896">
    <property type="entry name" value="4Fe4S_Fe-S-bd"/>
</dbReference>
<dbReference type="SUPFAM" id="SSF54862">
    <property type="entry name" value="4Fe-4S ferredoxins"/>
    <property type="match status" value="1"/>
</dbReference>
<evidence type="ECO:0000256" key="6">
    <source>
        <dbReference type="ARBA" id="ARBA00023014"/>
    </source>
</evidence>
<dbReference type="PANTHER" id="PTHR36923:SF3">
    <property type="entry name" value="FERREDOXIN"/>
    <property type="match status" value="1"/>
</dbReference>
<evidence type="ECO:0000256" key="7">
    <source>
        <dbReference type="ARBA" id="ARBA00023291"/>
    </source>
</evidence>
<keyword evidence="6 8" id="KW-0411">Iron-sulfur</keyword>
<dbReference type="Pfam" id="PF13459">
    <property type="entry name" value="Fer4_15"/>
    <property type="match status" value="1"/>
</dbReference>
<dbReference type="PROSITE" id="PS51379">
    <property type="entry name" value="4FE4S_FER_2"/>
    <property type="match status" value="1"/>
</dbReference>
<name>A0A1E7KX36_9ACTN</name>
<evidence type="ECO:0000313" key="10">
    <source>
        <dbReference type="EMBL" id="OEV08498.1"/>
    </source>
</evidence>
<protein>
    <recommendedName>
        <fullName evidence="8">Ferredoxin</fullName>
    </recommendedName>
</protein>
<dbReference type="GO" id="GO:0009055">
    <property type="term" value="F:electron transfer activity"/>
    <property type="evidence" value="ECO:0007669"/>
    <property type="project" value="UniProtKB-UniRule"/>
</dbReference>
<dbReference type="Gene3D" id="3.30.70.20">
    <property type="match status" value="1"/>
</dbReference>
<dbReference type="PRINTS" id="PR00352">
    <property type="entry name" value="3FE4SFRDOXIN"/>
</dbReference>
<sequence>MRITADRERCVGSGLCAERIPEVFDQDDDALVLLCADEVSPELLPDVREAVERCPTEALALHPDGTAG</sequence>
<feature type="domain" description="4Fe-4S ferredoxin-type" evidence="9">
    <location>
        <begin position="1"/>
        <end position="29"/>
    </location>
</feature>
<dbReference type="GO" id="GO:0051538">
    <property type="term" value="F:3 iron, 4 sulfur cluster binding"/>
    <property type="evidence" value="ECO:0007669"/>
    <property type="project" value="UniProtKB-KW"/>
</dbReference>
<evidence type="ECO:0000256" key="2">
    <source>
        <dbReference type="ARBA" id="ARBA00022448"/>
    </source>
</evidence>